<keyword evidence="2" id="KW-0546">Nucleotide metabolism</keyword>
<reference evidence="4" key="1">
    <citation type="journal article" date="2012" name="PLoS Genet.">
        <title>The genomes of the fungal plant pathogens Cladosporium fulvum and Dothistroma septosporum reveal adaptation to different hosts and lifestyles but also signatures of common ancestry.</title>
        <authorList>
            <person name="de Wit P.J.G.M."/>
            <person name="van der Burgt A."/>
            <person name="Oekmen B."/>
            <person name="Stergiopoulos I."/>
            <person name="Abd-Elsalam K.A."/>
            <person name="Aerts A.L."/>
            <person name="Bahkali A.H."/>
            <person name="Beenen H.G."/>
            <person name="Chettri P."/>
            <person name="Cox M.P."/>
            <person name="Datema E."/>
            <person name="de Vries R.P."/>
            <person name="Dhillon B."/>
            <person name="Ganley A.R."/>
            <person name="Griffiths S.A."/>
            <person name="Guo Y."/>
            <person name="Hamelin R.C."/>
            <person name="Henrissat B."/>
            <person name="Kabir M.S."/>
            <person name="Jashni M.K."/>
            <person name="Kema G."/>
            <person name="Klaubauf S."/>
            <person name="Lapidus A."/>
            <person name="Levasseur A."/>
            <person name="Lindquist E."/>
            <person name="Mehrabi R."/>
            <person name="Ohm R.A."/>
            <person name="Owen T.J."/>
            <person name="Salamov A."/>
            <person name="Schwelm A."/>
            <person name="Schijlen E."/>
            <person name="Sun H."/>
            <person name="van den Burg H.A."/>
            <person name="van Ham R.C.H.J."/>
            <person name="Zhang S."/>
            <person name="Goodwin S.B."/>
            <person name="Grigoriev I.V."/>
            <person name="Collemare J."/>
            <person name="Bradshaw R.E."/>
        </authorList>
    </citation>
    <scope>NUCLEOTIDE SEQUENCE [LARGE SCALE GENOMIC DNA]</scope>
    <source>
        <strain evidence="4">NZE10 / CBS 128990</strain>
    </source>
</reference>
<dbReference type="Proteomes" id="UP000016933">
    <property type="component" value="Unassembled WGS sequence"/>
</dbReference>
<dbReference type="Gene3D" id="2.70.40.10">
    <property type="match status" value="1"/>
</dbReference>
<dbReference type="InterPro" id="IPR036157">
    <property type="entry name" value="dUTPase-like_sf"/>
</dbReference>
<dbReference type="HOGENOM" id="CLU_103451_0_0_1"/>
<dbReference type="SUPFAM" id="SSF51283">
    <property type="entry name" value="dUTPase-like"/>
    <property type="match status" value="1"/>
</dbReference>
<evidence type="ECO:0000313" key="3">
    <source>
        <dbReference type="EMBL" id="EME44586.1"/>
    </source>
</evidence>
<dbReference type="PANTHER" id="PTHR42680:SF3">
    <property type="entry name" value="DCTP DEAMINASE"/>
    <property type="match status" value="1"/>
</dbReference>
<gene>
    <name evidence="3" type="ORF">DOTSEDRAFT_130268</name>
</gene>
<proteinExistence type="predicted"/>
<dbReference type="InterPro" id="IPR011962">
    <property type="entry name" value="dCTP_deaminase"/>
</dbReference>
<dbReference type="AlphaFoldDB" id="N1PME1"/>
<evidence type="ECO:0000256" key="1">
    <source>
        <dbReference type="ARBA" id="ARBA00022801"/>
    </source>
</evidence>
<accession>N1PME1</accession>
<reference evidence="3 4" key="2">
    <citation type="journal article" date="2012" name="PLoS Pathog.">
        <title>Diverse lifestyles and strategies of plant pathogenesis encoded in the genomes of eighteen Dothideomycetes fungi.</title>
        <authorList>
            <person name="Ohm R.A."/>
            <person name="Feau N."/>
            <person name="Henrissat B."/>
            <person name="Schoch C.L."/>
            <person name="Horwitz B.A."/>
            <person name="Barry K.W."/>
            <person name="Condon B.J."/>
            <person name="Copeland A.C."/>
            <person name="Dhillon B."/>
            <person name="Glaser F."/>
            <person name="Hesse C.N."/>
            <person name="Kosti I."/>
            <person name="LaButti K."/>
            <person name="Lindquist E.A."/>
            <person name="Lucas S."/>
            <person name="Salamov A.A."/>
            <person name="Bradshaw R.E."/>
            <person name="Ciuffetti L."/>
            <person name="Hamelin R.C."/>
            <person name="Kema G.H.J."/>
            <person name="Lawrence C."/>
            <person name="Scott J.A."/>
            <person name="Spatafora J.W."/>
            <person name="Turgeon B.G."/>
            <person name="de Wit P.J.G.M."/>
            <person name="Zhong S."/>
            <person name="Goodwin S.B."/>
            <person name="Grigoriev I.V."/>
        </authorList>
    </citation>
    <scope>NUCLEOTIDE SEQUENCE [LARGE SCALE GENOMIC DNA]</scope>
    <source>
        <strain evidence="4">NZE10 / CBS 128990</strain>
    </source>
</reference>
<dbReference type="PANTHER" id="PTHR42680">
    <property type="entry name" value="DCTP DEAMINASE"/>
    <property type="match status" value="1"/>
</dbReference>
<sequence length="165" mass="18018">MILPGKAAVARGIIKGLHDQAVQSQPCGVDLSLRHILRWTSAATIDISNQSRKSSATERVKFDGRPKQLHLGSGCYLAEFNEEVDIPLDIMGQVFVRSSLWRSGVLLSAGVMDSGYRGAVGAMLQVTNPHGITLYENARLAQMVFHQMSESVDGYDGAYQNAKRL</sequence>
<dbReference type="EMBL" id="KB446539">
    <property type="protein sequence ID" value="EME44586.1"/>
    <property type="molecule type" value="Genomic_DNA"/>
</dbReference>
<organism evidence="3 4">
    <name type="scientific">Dothistroma septosporum (strain NZE10 / CBS 128990)</name>
    <name type="common">Red band needle blight fungus</name>
    <name type="synonym">Mycosphaerella pini</name>
    <dbReference type="NCBI Taxonomy" id="675120"/>
    <lineage>
        <taxon>Eukaryota</taxon>
        <taxon>Fungi</taxon>
        <taxon>Dikarya</taxon>
        <taxon>Ascomycota</taxon>
        <taxon>Pezizomycotina</taxon>
        <taxon>Dothideomycetes</taxon>
        <taxon>Dothideomycetidae</taxon>
        <taxon>Mycosphaerellales</taxon>
        <taxon>Mycosphaerellaceae</taxon>
        <taxon>Dothistroma</taxon>
    </lineage>
</organism>
<dbReference type="GO" id="GO:0008829">
    <property type="term" value="F:dCTP deaminase activity"/>
    <property type="evidence" value="ECO:0007669"/>
    <property type="project" value="InterPro"/>
</dbReference>
<dbReference type="GO" id="GO:0006229">
    <property type="term" value="P:dUTP biosynthetic process"/>
    <property type="evidence" value="ECO:0007669"/>
    <property type="project" value="InterPro"/>
</dbReference>
<name>N1PME1_DOTSN</name>
<dbReference type="Pfam" id="PF22769">
    <property type="entry name" value="DCD"/>
    <property type="match status" value="1"/>
</dbReference>
<dbReference type="CDD" id="cd07557">
    <property type="entry name" value="trimeric_dUTPase"/>
    <property type="match status" value="1"/>
</dbReference>
<dbReference type="eggNOG" id="ENOG502SNQF">
    <property type="taxonomic scope" value="Eukaryota"/>
</dbReference>
<evidence type="ECO:0000313" key="4">
    <source>
        <dbReference type="Proteomes" id="UP000016933"/>
    </source>
</evidence>
<protein>
    <submittedName>
        <fullName evidence="3">Uncharacterized protein</fullName>
    </submittedName>
</protein>
<keyword evidence="1" id="KW-0378">Hydrolase</keyword>
<dbReference type="OrthoDB" id="2874071at2759"/>
<evidence type="ECO:0000256" key="2">
    <source>
        <dbReference type="ARBA" id="ARBA00023080"/>
    </source>
</evidence>
<keyword evidence="4" id="KW-1185">Reference proteome</keyword>
<dbReference type="NCBIfam" id="NF002598">
    <property type="entry name" value="PRK02253.1"/>
    <property type="match status" value="1"/>
</dbReference>
<dbReference type="OMA" id="CMLNTAV"/>
<dbReference type="InterPro" id="IPR033704">
    <property type="entry name" value="dUTPase_trimeric"/>
</dbReference>